<keyword evidence="2" id="KW-0235">DNA replication</keyword>
<dbReference type="PANTHER" id="PTHR13395">
    <property type="entry name" value="SISTER CHROMATID COHESION PROTEIN DCC1-RELATED"/>
    <property type="match status" value="1"/>
</dbReference>
<proteinExistence type="inferred from homology"/>
<keyword evidence="4" id="KW-1185">Reference proteome</keyword>
<reference evidence="3" key="1">
    <citation type="submission" date="2023-03" db="EMBL/GenBank/DDBJ databases">
        <title>Emydomyces testavorans Genome Sequence.</title>
        <authorList>
            <person name="Hoyer L."/>
        </authorList>
    </citation>
    <scope>NUCLEOTIDE SEQUENCE</scope>
    <source>
        <strain evidence="3">16-2883</strain>
    </source>
</reference>
<dbReference type="EMBL" id="CP120628">
    <property type="protein sequence ID" value="WEW57424.1"/>
    <property type="molecule type" value="Genomic_DNA"/>
</dbReference>
<gene>
    <name evidence="3" type="ORF">PRK78_002891</name>
</gene>
<name>A0AAF0DFY4_9EURO</name>
<dbReference type="Pfam" id="PF09724">
    <property type="entry name" value="Dcc1"/>
    <property type="match status" value="1"/>
</dbReference>
<sequence length="442" mass="49699">MSSGIRFTHTVPQHAVRLVELPEELLELITSKDAPTYGSFFLFPFPLHHPCRLQSSTSTDWTSDDHPFCRPGRLSKGSRTALLTFETVKSRLFRLYLKSSPPLPSGVPAGSDSLLNQGIDEAFVNLCTDTETYLLRQVHSSNSIFVLKPTLFLQNDGEKDETLAKGTTDAVTAIALCKSTLELQKIRDGPSALPYLLRSLQVYGTLDLEEDALDTDKIAQIGQDPPIGSMERHKVLARLFADIPFSALECHQVWVDMCGFVHEDRKLGILSVRRPSAAAKLSVWKKLLEGSVLQGINLEQQFLVRDLWTSMLDDTEKPEEHALLPRGLFDSVVRRLMDDSPPGVKLQVFSELKWANLDKSTTINWVGNVYLEAMAPTPKFAISRNEFLAAWRDLTPEKWRVDVTVVGLEDISCQRITPSRICFNPNMEEQNHNKTVRGKRGR</sequence>
<evidence type="ECO:0000256" key="1">
    <source>
        <dbReference type="ARBA" id="ARBA00007017"/>
    </source>
</evidence>
<evidence type="ECO:0000313" key="3">
    <source>
        <dbReference type="EMBL" id="WEW57424.1"/>
    </source>
</evidence>
<accession>A0AAF0DFY4</accession>
<dbReference type="GO" id="GO:0000775">
    <property type="term" value="C:chromosome, centromeric region"/>
    <property type="evidence" value="ECO:0007669"/>
    <property type="project" value="TreeGrafter"/>
</dbReference>
<comment type="similarity">
    <text evidence="1">Belongs to the DCC1 family.</text>
</comment>
<dbReference type="Proteomes" id="UP001219355">
    <property type="component" value="Chromosome 2"/>
</dbReference>
<protein>
    <recommendedName>
        <fullName evidence="5">Sister chromatid cohesion protein Dcc1</fullName>
    </recommendedName>
</protein>
<evidence type="ECO:0008006" key="5">
    <source>
        <dbReference type="Google" id="ProtNLM"/>
    </source>
</evidence>
<dbReference type="GO" id="GO:0031390">
    <property type="term" value="C:Ctf18 RFC-like complex"/>
    <property type="evidence" value="ECO:0007669"/>
    <property type="project" value="InterPro"/>
</dbReference>
<evidence type="ECO:0000313" key="4">
    <source>
        <dbReference type="Proteomes" id="UP001219355"/>
    </source>
</evidence>
<organism evidence="3 4">
    <name type="scientific">Emydomyces testavorans</name>
    <dbReference type="NCBI Taxonomy" id="2070801"/>
    <lineage>
        <taxon>Eukaryota</taxon>
        <taxon>Fungi</taxon>
        <taxon>Dikarya</taxon>
        <taxon>Ascomycota</taxon>
        <taxon>Pezizomycotina</taxon>
        <taxon>Eurotiomycetes</taxon>
        <taxon>Eurotiomycetidae</taxon>
        <taxon>Onygenales</taxon>
        <taxon>Nannizziopsiaceae</taxon>
        <taxon>Emydomyces</taxon>
    </lineage>
</organism>
<dbReference type="GO" id="GO:0034088">
    <property type="term" value="P:maintenance of mitotic sister chromatid cohesion"/>
    <property type="evidence" value="ECO:0007669"/>
    <property type="project" value="TreeGrafter"/>
</dbReference>
<dbReference type="GO" id="GO:0006260">
    <property type="term" value="P:DNA replication"/>
    <property type="evidence" value="ECO:0007669"/>
    <property type="project" value="UniProtKB-KW"/>
</dbReference>
<dbReference type="AlphaFoldDB" id="A0AAF0DFY4"/>
<evidence type="ECO:0000256" key="2">
    <source>
        <dbReference type="ARBA" id="ARBA00022705"/>
    </source>
</evidence>
<dbReference type="PANTHER" id="PTHR13395:SF6">
    <property type="entry name" value="SISTER CHROMATID COHESION PROTEIN DCC1"/>
    <property type="match status" value="1"/>
</dbReference>
<dbReference type="InterPro" id="IPR019128">
    <property type="entry name" value="Dcc1"/>
</dbReference>
<dbReference type="GO" id="GO:0000785">
    <property type="term" value="C:chromatin"/>
    <property type="evidence" value="ECO:0007669"/>
    <property type="project" value="TreeGrafter"/>
</dbReference>